<dbReference type="EC" id="2.7.2.8" evidence="9"/>
<dbReference type="NCBIfam" id="TIGR00761">
    <property type="entry name" value="argB"/>
    <property type="match status" value="1"/>
</dbReference>
<proteinExistence type="inferred from homology"/>
<keyword evidence="4 9" id="KW-0808">Transferase</keyword>
<evidence type="ECO:0000256" key="2">
    <source>
        <dbReference type="ARBA" id="ARBA00022571"/>
    </source>
</evidence>
<feature type="binding site" evidence="9">
    <location>
        <position position="171"/>
    </location>
    <ligand>
        <name>substrate</name>
    </ligand>
</feature>
<feature type="site" description="Transition state stabilizer" evidence="9">
    <location>
        <position position="234"/>
    </location>
</feature>
<reference evidence="11 12" key="1">
    <citation type="submission" date="2020-08" db="EMBL/GenBank/DDBJ databases">
        <authorList>
            <person name="Liu C."/>
            <person name="Sun Q."/>
        </authorList>
    </citation>
    <scope>NUCLEOTIDE SEQUENCE [LARGE SCALE GENOMIC DNA]</scope>
    <source>
        <strain evidence="11 12">L34</strain>
    </source>
</reference>
<dbReference type="CDD" id="cd04250">
    <property type="entry name" value="AAK_NAGK-C"/>
    <property type="match status" value="1"/>
</dbReference>
<evidence type="ECO:0000256" key="9">
    <source>
        <dbReference type="HAMAP-Rule" id="MF_00082"/>
    </source>
</evidence>
<keyword evidence="5 9" id="KW-0547">Nucleotide-binding</keyword>
<evidence type="ECO:0000256" key="6">
    <source>
        <dbReference type="ARBA" id="ARBA00022777"/>
    </source>
</evidence>
<comment type="function">
    <text evidence="9">Catalyzes the ATP-dependent phosphorylation of N-acetyl-L-glutamate.</text>
</comment>
<dbReference type="InterPro" id="IPR037528">
    <property type="entry name" value="ArgB"/>
</dbReference>
<dbReference type="PANTHER" id="PTHR23342">
    <property type="entry name" value="N-ACETYLGLUTAMATE SYNTHASE"/>
    <property type="match status" value="1"/>
</dbReference>
<feature type="domain" description="Aspartate/glutamate/uridylate kinase" evidence="10">
    <location>
        <begin position="21"/>
        <end position="251"/>
    </location>
</feature>
<dbReference type="InterPro" id="IPR001057">
    <property type="entry name" value="Glu/AcGlu_kinase"/>
</dbReference>
<keyword evidence="12" id="KW-1185">Reference proteome</keyword>
<gene>
    <name evidence="9 11" type="primary">argB</name>
    <name evidence="11" type="ORF">H8911_07475</name>
</gene>
<comment type="subcellular location">
    <subcellularLocation>
        <location evidence="9">Cytoplasm</location>
    </subcellularLocation>
</comment>
<feature type="site" description="Transition state stabilizer" evidence="9">
    <location>
        <position position="25"/>
    </location>
</feature>
<sequence>MIDANVLVEALPYVKEYSGQIVVVKYGGNAMIDEELKAAVIKDVTLLNLLGVHVVLVHGGGPEINEMLSKTNKESKFLNGLRVTDDETMDIVQMVLCGKVNKNLVNLLDKGIGLSGVDGSLFEASCLDSKMVNVGKIEKVNPQIILDTFENGYIPVVSSVAKAIDKLGIYNINADLAASELAISLHAKKLILLTDVKGLMKDPKDESTLMERVKVSQIPLLKKEKVITGGMIPKIECCVKAVREGVESVNIQDGRVMHSLLIELLSDEGVGTLIE</sequence>
<comment type="caution">
    <text evidence="11">The sequence shown here is derived from an EMBL/GenBank/DDBJ whole genome shotgun (WGS) entry which is preliminary data.</text>
</comment>
<dbReference type="PRINTS" id="PR00474">
    <property type="entry name" value="GLU5KINASE"/>
</dbReference>
<dbReference type="Proteomes" id="UP000649075">
    <property type="component" value="Unassembled WGS sequence"/>
</dbReference>
<evidence type="ECO:0000313" key="12">
    <source>
        <dbReference type="Proteomes" id="UP000649075"/>
    </source>
</evidence>
<keyword evidence="6 9" id="KW-0418">Kinase</keyword>
<dbReference type="InterPro" id="IPR041727">
    <property type="entry name" value="NAGK-C"/>
</dbReference>
<dbReference type="Pfam" id="PF00696">
    <property type="entry name" value="AA_kinase"/>
    <property type="match status" value="1"/>
</dbReference>
<dbReference type="InterPro" id="IPR004662">
    <property type="entry name" value="AcgluKinase_fam"/>
</dbReference>
<keyword evidence="2 9" id="KW-0055">Arginine biosynthesis</keyword>
<comment type="catalytic activity">
    <reaction evidence="8 9">
        <text>N-acetyl-L-glutamate + ATP = N-acetyl-L-glutamyl 5-phosphate + ADP</text>
        <dbReference type="Rhea" id="RHEA:14629"/>
        <dbReference type="ChEBI" id="CHEBI:30616"/>
        <dbReference type="ChEBI" id="CHEBI:44337"/>
        <dbReference type="ChEBI" id="CHEBI:57936"/>
        <dbReference type="ChEBI" id="CHEBI:456216"/>
        <dbReference type="EC" id="2.7.2.8"/>
    </reaction>
</comment>
<evidence type="ECO:0000256" key="7">
    <source>
        <dbReference type="ARBA" id="ARBA00022840"/>
    </source>
</evidence>
<dbReference type="SUPFAM" id="SSF53633">
    <property type="entry name" value="Carbamate kinase-like"/>
    <property type="match status" value="1"/>
</dbReference>
<dbReference type="EMBL" id="JACRWH010000029">
    <property type="protein sequence ID" value="MBC6012574.1"/>
    <property type="molecule type" value="Genomic_DNA"/>
</dbReference>
<evidence type="ECO:0000256" key="8">
    <source>
        <dbReference type="ARBA" id="ARBA00048141"/>
    </source>
</evidence>
<accession>A0ABR7KIN8</accession>
<feature type="binding site" evidence="9">
    <location>
        <position position="82"/>
    </location>
    <ligand>
        <name>substrate</name>
    </ligand>
</feature>
<evidence type="ECO:0000256" key="3">
    <source>
        <dbReference type="ARBA" id="ARBA00022605"/>
    </source>
</evidence>
<organism evidence="11 12">
    <name type="scientific">Holdemanella hominis</name>
    <dbReference type="NCBI Taxonomy" id="2764327"/>
    <lineage>
        <taxon>Bacteria</taxon>
        <taxon>Bacillati</taxon>
        <taxon>Bacillota</taxon>
        <taxon>Erysipelotrichia</taxon>
        <taxon>Erysipelotrichales</taxon>
        <taxon>Erysipelotrichaceae</taxon>
        <taxon>Holdemanella</taxon>
    </lineage>
</organism>
<evidence type="ECO:0000256" key="5">
    <source>
        <dbReference type="ARBA" id="ARBA00022741"/>
    </source>
</evidence>
<dbReference type="PIRSF" id="PIRSF000728">
    <property type="entry name" value="NAGK"/>
    <property type="match status" value="1"/>
</dbReference>
<dbReference type="Gene3D" id="3.40.1160.10">
    <property type="entry name" value="Acetylglutamate kinase-like"/>
    <property type="match status" value="1"/>
</dbReference>
<keyword evidence="7 9" id="KW-0067">ATP-binding</keyword>
<dbReference type="PANTHER" id="PTHR23342:SF0">
    <property type="entry name" value="N-ACETYLGLUTAMATE SYNTHASE, MITOCHONDRIAL"/>
    <property type="match status" value="1"/>
</dbReference>
<dbReference type="InterPro" id="IPR036393">
    <property type="entry name" value="AceGlu_kinase-like_sf"/>
</dbReference>
<keyword evidence="3 9" id="KW-0028">Amino-acid biosynthesis</keyword>
<keyword evidence="9" id="KW-0963">Cytoplasm</keyword>
<dbReference type="GO" id="GO:0003991">
    <property type="term" value="F:acetylglutamate kinase activity"/>
    <property type="evidence" value="ECO:0007669"/>
    <property type="project" value="UniProtKB-EC"/>
</dbReference>
<evidence type="ECO:0000256" key="1">
    <source>
        <dbReference type="ARBA" id="ARBA00004828"/>
    </source>
</evidence>
<protein>
    <recommendedName>
        <fullName evidence="9">Acetylglutamate kinase</fullName>
        <ecNumber evidence="9">2.7.2.8</ecNumber>
    </recommendedName>
    <alternativeName>
        <fullName evidence="9">N-acetyl-L-glutamate 5-phosphotransferase</fullName>
    </alternativeName>
    <alternativeName>
        <fullName evidence="9">NAG kinase</fullName>
        <shortName evidence="9">NAGK</shortName>
    </alternativeName>
</protein>
<feature type="binding site" evidence="9">
    <location>
        <begin position="60"/>
        <end position="61"/>
    </location>
    <ligand>
        <name>substrate</name>
    </ligand>
</feature>
<name>A0ABR7KIN8_9FIRM</name>
<comment type="similarity">
    <text evidence="9">Belongs to the acetylglutamate kinase family. ArgB subfamily.</text>
</comment>
<dbReference type="InterPro" id="IPR001048">
    <property type="entry name" value="Asp/Glu/Uridylate_kinase"/>
</dbReference>
<comment type="pathway">
    <text evidence="1 9">Amino-acid biosynthesis; L-arginine biosynthesis; N(2)-acetyl-L-ornithine from L-glutamate: step 2/4.</text>
</comment>
<evidence type="ECO:0000313" key="11">
    <source>
        <dbReference type="EMBL" id="MBC6012574.1"/>
    </source>
</evidence>
<dbReference type="RefSeq" id="WP_186999211.1">
    <property type="nucleotide sequence ID" value="NZ_JACRWH010000029.1"/>
</dbReference>
<evidence type="ECO:0000256" key="4">
    <source>
        <dbReference type="ARBA" id="ARBA00022679"/>
    </source>
</evidence>
<evidence type="ECO:0000259" key="10">
    <source>
        <dbReference type="Pfam" id="PF00696"/>
    </source>
</evidence>
<dbReference type="HAMAP" id="MF_00082">
    <property type="entry name" value="ArgB"/>
    <property type="match status" value="1"/>
</dbReference>